<keyword evidence="3" id="KW-1185">Reference proteome</keyword>
<organism evidence="2 3">
    <name type="scientific">Marasmiellus scandens</name>
    <dbReference type="NCBI Taxonomy" id="2682957"/>
    <lineage>
        <taxon>Eukaryota</taxon>
        <taxon>Fungi</taxon>
        <taxon>Dikarya</taxon>
        <taxon>Basidiomycota</taxon>
        <taxon>Agaricomycotina</taxon>
        <taxon>Agaricomycetes</taxon>
        <taxon>Agaricomycetidae</taxon>
        <taxon>Agaricales</taxon>
        <taxon>Marasmiineae</taxon>
        <taxon>Omphalotaceae</taxon>
        <taxon>Marasmiellus</taxon>
    </lineage>
</organism>
<comment type="caution">
    <text evidence="2">The sequence shown here is derived from an EMBL/GenBank/DDBJ whole genome shotgun (WGS) entry which is preliminary data.</text>
</comment>
<evidence type="ECO:0000313" key="2">
    <source>
        <dbReference type="EMBL" id="KAK7449330.1"/>
    </source>
</evidence>
<accession>A0ABR1J6A2</accession>
<sequence length="276" mass="30389">MIFNQQQSRKFIDLLLPVTNNKWANIDANKEVKVGDYGRIEKSTGAFLVEGNLYEYHKTRNAMQAHPVQTTLHTDLEKYTSKGVKDVGLSPSVKAGLQGVADLEFAGKWQFQSSRGALLILVSPRISTMRGFPTSTMLEKQFKTVLKDRVVCTDVVSCPKFCLYMGTSKNHEFELTLKADAPIPAAAGITVGGGLGTNWNIGNAQGLVKKGADPNGKYNYFPLFALKKVSWGKVGTVIRGDTPRKDEVLDDVELPWNGLDDDGEEVDFEEDSGEPL</sequence>
<evidence type="ECO:0000313" key="3">
    <source>
        <dbReference type="Proteomes" id="UP001498398"/>
    </source>
</evidence>
<name>A0ABR1J6A2_9AGAR</name>
<gene>
    <name evidence="2" type="ORF">VKT23_013471</name>
</gene>
<dbReference type="EMBL" id="JBANRG010000036">
    <property type="protein sequence ID" value="KAK7449330.1"/>
    <property type="molecule type" value="Genomic_DNA"/>
</dbReference>
<feature type="region of interest" description="Disordered" evidence="1">
    <location>
        <begin position="249"/>
        <end position="276"/>
    </location>
</feature>
<protein>
    <submittedName>
        <fullName evidence="2">Uncharacterized protein</fullName>
    </submittedName>
</protein>
<evidence type="ECO:0000256" key="1">
    <source>
        <dbReference type="SAM" id="MobiDB-lite"/>
    </source>
</evidence>
<reference evidence="2 3" key="1">
    <citation type="submission" date="2024-01" db="EMBL/GenBank/DDBJ databases">
        <title>A draft genome for the cacao thread blight pathogen Marasmiellus scandens.</title>
        <authorList>
            <person name="Baruah I.K."/>
            <person name="Leung J."/>
            <person name="Bukari Y."/>
            <person name="Amoako-Attah I."/>
            <person name="Meinhardt L.W."/>
            <person name="Bailey B.A."/>
            <person name="Cohen S.P."/>
        </authorList>
    </citation>
    <scope>NUCLEOTIDE SEQUENCE [LARGE SCALE GENOMIC DNA]</scope>
    <source>
        <strain evidence="2 3">GH-19</strain>
    </source>
</reference>
<dbReference type="Proteomes" id="UP001498398">
    <property type="component" value="Unassembled WGS sequence"/>
</dbReference>
<proteinExistence type="predicted"/>